<feature type="domain" description="PAS" evidence="5">
    <location>
        <begin position="25"/>
        <end position="98"/>
    </location>
</feature>
<evidence type="ECO:0000256" key="3">
    <source>
        <dbReference type="ARBA" id="ARBA00022991"/>
    </source>
</evidence>
<dbReference type="PANTHER" id="PTHR47429:SF2">
    <property type="entry name" value="PROTEIN TWIN LOV 1"/>
    <property type="match status" value="1"/>
</dbReference>
<keyword evidence="2" id="KW-0288">FMN</keyword>
<dbReference type="Pfam" id="PF13426">
    <property type="entry name" value="PAS_9"/>
    <property type="match status" value="1"/>
</dbReference>
<keyword evidence="3" id="KW-0157">Chromophore</keyword>
<dbReference type="AlphaFoldDB" id="A0A3S0NE07"/>
<gene>
    <name evidence="6" type="ORF">DSL92_05255</name>
</gene>
<sequence>MTGAISSGGRPGVSLAVERERNRESLLILKRSVEASVNGVTIADMRQPDIPLIYVNGAFERITGYSRDEVLGRNCRFLQGSDTDEQALAELRQALAEVSRASVTLQLPQGWHAVLEQSLHSAGTRWRRLRNAFRRRSATFPNTRPMRPSWRTTRATMCSPAWPTVRCSRITSRMTCCSRGGRGPAGGAIHRSRRLQADQRQPRS</sequence>
<reference evidence="6" key="1">
    <citation type="submission" date="2018-12" db="EMBL/GenBank/DDBJ databases">
        <authorList>
            <person name="Jadhav K."/>
            <person name="Kushwaha B."/>
            <person name="Jadhav I."/>
        </authorList>
    </citation>
    <scope>NUCLEOTIDE SEQUENCE [LARGE SCALE GENOMIC DNA]</scope>
    <source>
        <strain evidence="6">SBS 10</strain>
    </source>
</reference>
<accession>A0A3S0NE07</accession>
<dbReference type="PANTHER" id="PTHR47429">
    <property type="entry name" value="PROTEIN TWIN LOV 1"/>
    <property type="match status" value="1"/>
</dbReference>
<dbReference type="PROSITE" id="PS50112">
    <property type="entry name" value="PAS"/>
    <property type="match status" value="1"/>
</dbReference>
<dbReference type="EMBL" id="RXHI01000015">
    <property type="protein sequence ID" value="RUA22478.1"/>
    <property type="molecule type" value="Genomic_DNA"/>
</dbReference>
<dbReference type="Gene3D" id="3.30.450.20">
    <property type="entry name" value="PAS domain"/>
    <property type="match status" value="1"/>
</dbReference>
<evidence type="ECO:0000313" key="6">
    <source>
        <dbReference type="EMBL" id="RUA22478.1"/>
    </source>
</evidence>
<feature type="region of interest" description="Disordered" evidence="4">
    <location>
        <begin position="180"/>
        <end position="204"/>
    </location>
</feature>
<proteinExistence type="predicted"/>
<keyword evidence="1" id="KW-0285">Flavoprotein</keyword>
<evidence type="ECO:0000256" key="2">
    <source>
        <dbReference type="ARBA" id="ARBA00022643"/>
    </source>
</evidence>
<protein>
    <submittedName>
        <fullName evidence="6">PAS domain-containing protein</fullName>
    </submittedName>
</protein>
<dbReference type="SUPFAM" id="SSF55785">
    <property type="entry name" value="PYP-like sensor domain (PAS domain)"/>
    <property type="match status" value="1"/>
</dbReference>
<comment type="caution">
    <text evidence="6">The sequence shown here is derived from an EMBL/GenBank/DDBJ whole genome shotgun (WGS) entry which is preliminary data.</text>
</comment>
<dbReference type="NCBIfam" id="TIGR00229">
    <property type="entry name" value="sensory_box"/>
    <property type="match status" value="1"/>
</dbReference>
<evidence type="ECO:0000259" key="5">
    <source>
        <dbReference type="PROSITE" id="PS50112"/>
    </source>
</evidence>
<dbReference type="CDD" id="cd00130">
    <property type="entry name" value="PAS"/>
    <property type="match status" value="1"/>
</dbReference>
<organism evidence="6">
    <name type="scientific">Billgrantia gudaonensis</name>
    <dbReference type="NCBI Taxonomy" id="376427"/>
    <lineage>
        <taxon>Bacteria</taxon>
        <taxon>Pseudomonadati</taxon>
        <taxon>Pseudomonadota</taxon>
        <taxon>Gammaproteobacteria</taxon>
        <taxon>Oceanospirillales</taxon>
        <taxon>Halomonadaceae</taxon>
        <taxon>Billgrantia</taxon>
    </lineage>
</organism>
<name>A0A3S0NE07_9GAMM</name>
<dbReference type="InterPro" id="IPR035965">
    <property type="entry name" value="PAS-like_dom_sf"/>
</dbReference>
<evidence type="ECO:0000256" key="1">
    <source>
        <dbReference type="ARBA" id="ARBA00022630"/>
    </source>
</evidence>
<evidence type="ECO:0000256" key="4">
    <source>
        <dbReference type="SAM" id="MobiDB-lite"/>
    </source>
</evidence>
<feature type="compositionally biased region" description="Basic and acidic residues" evidence="4">
    <location>
        <begin position="195"/>
        <end position="204"/>
    </location>
</feature>
<dbReference type="InterPro" id="IPR000014">
    <property type="entry name" value="PAS"/>
</dbReference>